<organism evidence="1">
    <name type="scientific">marine metagenome</name>
    <dbReference type="NCBI Taxonomy" id="408172"/>
    <lineage>
        <taxon>unclassified sequences</taxon>
        <taxon>metagenomes</taxon>
        <taxon>ecological metagenomes</taxon>
    </lineage>
</organism>
<gene>
    <name evidence="1" type="ORF">METZ01_LOCUS337230</name>
</gene>
<reference evidence="1" key="1">
    <citation type="submission" date="2018-05" db="EMBL/GenBank/DDBJ databases">
        <authorList>
            <person name="Lanie J.A."/>
            <person name="Ng W.-L."/>
            <person name="Kazmierczak K.M."/>
            <person name="Andrzejewski T.M."/>
            <person name="Davidsen T.M."/>
            <person name="Wayne K.J."/>
            <person name="Tettelin H."/>
            <person name="Glass J.I."/>
            <person name="Rusch D."/>
            <person name="Podicherti R."/>
            <person name="Tsui H.-C.T."/>
            <person name="Winkler M.E."/>
        </authorList>
    </citation>
    <scope>NUCLEOTIDE SEQUENCE</scope>
</reference>
<protein>
    <recommendedName>
        <fullName evidence="2">TonB-dependent receptor-like beta-barrel domain-containing protein</fullName>
    </recommendedName>
</protein>
<dbReference type="Gene3D" id="2.40.160.130">
    <property type="entry name" value="Capsule assembly protein Wzi"/>
    <property type="match status" value="1"/>
</dbReference>
<feature type="non-terminal residue" evidence="1">
    <location>
        <position position="309"/>
    </location>
</feature>
<evidence type="ECO:0000313" key="1">
    <source>
        <dbReference type="EMBL" id="SVC84376.1"/>
    </source>
</evidence>
<evidence type="ECO:0008006" key="2">
    <source>
        <dbReference type="Google" id="ProtNLM"/>
    </source>
</evidence>
<dbReference type="EMBL" id="UINC01114216">
    <property type="protein sequence ID" value="SVC84376.1"/>
    <property type="molecule type" value="Genomic_DNA"/>
</dbReference>
<accession>A0A382QG13</accession>
<proteinExistence type="predicted"/>
<dbReference type="InterPro" id="IPR038636">
    <property type="entry name" value="Wzi_sf"/>
</dbReference>
<sequence>MIIQSFILIPTFLQAQSLDITPTFIYEYESDSEEYTSENQTVHDFEAGFEGRFSKGKLNILACMGYHLIDGPLKRQSKFTRNQGLNYVSNDPGLESNQQNYYVSDLKVQYGDSSNFIYLYKWNQHWGPGINSLTISGKIPTFPHYGFSWDLTEKIHFNYFHGQLISGIEDSTYLGYYNLNDYHKPFQISRNISGHRLDWQLNEKWNISISELVIYANRSLEVAYLLPFIPFFPIQNYIGDIDNILMSTDIQYLYQSNLRIYGAFLMDEWSPPYTFEADNHNWFGWQAGVDWKNIYLKEDRLRLEYSWTD</sequence>
<dbReference type="AlphaFoldDB" id="A0A382QG13"/>
<name>A0A382QG13_9ZZZZ</name>